<dbReference type="OrthoDB" id="9803361at2"/>
<feature type="domain" description="TonB C-terminal" evidence="11">
    <location>
        <begin position="183"/>
        <end position="280"/>
    </location>
</feature>
<keyword evidence="7" id="KW-0653">Protein transport</keyword>
<evidence type="ECO:0000256" key="4">
    <source>
        <dbReference type="ARBA" id="ARBA00022475"/>
    </source>
</evidence>
<evidence type="ECO:0000256" key="3">
    <source>
        <dbReference type="ARBA" id="ARBA00022448"/>
    </source>
</evidence>
<accession>A0A318H7P7</accession>
<keyword evidence="6" id="KW-0812">Transmembrane</keyword>
<organism evidence="12 13">
    <name type="scientific">Sphaerotilus hippei</name>
    <dbReference type="NCBI Taxonomy" id="744406"/>
    <lineage>
        <taxon>Bacteria</taxon>
        <taxon>Pseudomonadati</taxon>
        <taxon>Pseudomonadota</taxon>
        <taxon>Betaproteobacteria</taxon>
        <taxon>Burkholderiales</taxon>
        <taxon>Sphaerotilaceae</taxon>
        <taxon>Sphaerotilus</taxon>
    </lineage>
</organism>
<dbReference type="InterPro" id="IPR037682">
    <property type="entry name" value="TonB_C"/>
</dbReference>
<dbReference type="NCBIfam" id="TIGR01352">
    <property type="entry name" value="tonB_Cterm"/>
    <property type="match status" value="1"/>
</dbReference>
<dbReference type="GO" id="GO:0098797">
    <property type="term" value="C:plasma membrane protein complex"/>
    <property type="evidence" value="ECO:0007669"/>
    <property type="project" value="TreeGrafter"/>
</dbReference>
<keyword evidence="9" id="KW-0472">Membrane</keyword>
<keyword evidence="13" id="KW-1185">Reference proteome</keyword>
<dbReference type="Gene3D" id="3.30.1150.10">
    <property type="match status" value="1"/>
</dbReference>
<reference evidence="12 13" key="1">
    <citation type="submission" date="2018-05" db="EMBL/GenBank/DDBJ databases">
        <title>Genomic Encyclopedia of Type Strains, Phase IV (KMG-IV): sequencing the most valuable type-strain genomes for metagenomic binning, comparative biology and taxonomic classification.</title>
        <authorList>
            <person name="Goeker M."/>
        </authorList>
    </citation>
    <scope>NUCLEOTIDE SEQUENCE [LARGE SCALE GENOMIC DNA]</scope>
    <source>
        <strain evidence="12 13">DSM 566</strain>
    </source>
</reference>
<evidence type="ECO:0000256" key="9">
    <source>
        <dbReference type="ARBA" id="ARBA00023136"/>
    </source>
</evidence>
<dbReference type="GO" id="GO:0055085">
    <property type="term" value="P:transmembrane transport"/>
    <property type="evidence" value="ECO:0007669"/>
    <property type="project" value="InterPro"/>
</dbReference>
<evidence type="ECO:0000256" key="8">
    <source>
        <dbReference type="ARBA" id="ARBA00022989"/>
    </source>
</evidence>
<comment type="subcellular location">
    <subcellularLocation>
        <location evidence="1">Cell inner membrane</location>
        <topology evidence="1">Single-pass membrane protein</topology>
        <orientation evidence="1">Periplasmic side</orientation>
    </subcellularLocation>
</comment>
<dbReference type="InterPro" id="IPR006260">
    <property type="entry name" value="TonB/TolA_C"/>
</dbReference>
<proteinExistence type="inferred from homology"/>
<dbReference type="SUPFAM" id="SSF74653">
    <property type="entry name" value="TolA/TonB C-terminal domain"/>
    <property type="match status" value="1"/>
</dbReference>
<keyword evidence="3" id="KW-0813">Transport</keyword>
<dbReference type="PANTHER" id="PTHR33446:SF2">
    <property type="entry name" value="PROTEIN TONB"/>
    <property type="match status" value="1"/>
</dbReference>
<sequence>MWRRLKRLSTLQIALLVSAAVHAVLLTLRLADPEGFQRILQDTPLEVVLVNAGNSTAPPKAQVIAQRDLAGGGDADSGHATSPLPPSPTAQTGDAAEDTQRQIEQKQVQQMELLAQIRRELAKLPQPDPARESGAVARHADEERRRQLLNLLAEIDRRIQEENARPRRRYVSPAAREGVHAIYYDELRRRIEDTGTRNFPENNGQRLYGELIVQVAVDAQGRVVEVELVRSSGNPALDRRALAIVRSAAPYGRFSAAMKAQFDQLVFVSRFRFTRDEGLRAAVEDTGSRERRP</sequence>
<name>A0A318H7P7_9BURK</name>
<evidence type="ECO:0000256" key="10">
    <source>
        <dbReference type="SAM" id="MobiDB-lite"/>
    </source>
</evidence>
<feature type="region of interest" description="Disordered" evidence="10">
    <location>
        <begin position="70"/>
        <end position="105"/>
    </location>
</feature>
<keyword evidence="5" id="KW-0997">Cell inner membrane</keyword>
<protein>
    <submittedName>
        <fullName evidence="12">Protein TonB</fullName>
    </submittedName>
</protein>
<dbReference type="PROSITE" id="PS52015">
    <property type="entry name" value="TONB_CTD"/>
    <property type="match status" value="1"/>
</dbReference>
<evidence type="ECO:0000256" key="5">
    <source>
        <dbReference type="ARBA" id="ARBA00022519"/>
    </source>
</evidence>
<keyword evidence="4" id="KW-1003">Cell membrane</keyword>
<evidence type="ECO:0000313" key="13">
    <source>
        <dbReference type="Proteomes" id="UP000247811"/>
    </source>
</evidence>
<feature type="region of interest" description="Disordered" evidence="10">
    <location>
        <begin position="122"/>
        <end position="141"/>
    </location>
</feature>
<dbReference type="GO" id="GO:0031992">
    <property type="term" value="F:energy transducer activity"/>
    <property type="evidence" value="ECO:0007669"/>
    <property type="project" value="TreeGrafter"/>
</dbReference>
<evidence type="ECO:0000313" key="12">
    <source>
        <dbReference type="EMBL" id="PXW93867.1"/>
    </source>
</evidence>
<gene>
    <name evidence="12" type="ORF">C7444_11773</name>
</gene>
<dbReference type="Proteomes" id="UP000247811">
    <property type="component" value="Unassembled WGS sequence"/>
</dbReference>
<comment type="caution">
    <text evidence="12">The sequence shown here is derived from an EMBL/GenBank/DDBJ whole genome shotgun (WGS) entry which is preliminary data.</text>
</comment>
<evidence type="ECO:0000256" key="1">
    <source>
        <dbReference type="ARBA" id="ARBA00004383"/>
    </source>
</evidence>
<dbReference type="InterPro" id="IPR051045">
    <property type="entry name" value="TonB-dependent_transducer"/>
</dbReference>
<evidence type="ECO:0000256" key="7">
    <source>
        <dbReference type="ARBA" id="ARBA00022927"/>
    </source>
</evidence>
<dbReference type="EMBL" id="QJJS01000017">
    <property type="protein sequence ID" value="PXW93867.1"/>
    <property type="molecule type" value="Genomic_DNA"/>
</dbReference>
<dbReference type="AlphaFoldDB" id="A0A318H7P7"/>
<dbReference type="RefSeq" id="WP_110401862.1">
    <property type="nucleotide sequence ID" value="NZ_QJJS01000017.1"/>
</dbReference>
<dbReference type="PANTHER" id="PTHR33446">
    <property type="entry name" value="PROTEIN TONB-RELATED"/>
    <property type="match status" value="1"/>
</dbReference>
<evidence type="ECO:0000256" key="2">
    <source>
        <dbReference type="ARBA" id="ARBA00006555"/>
    </source>
</evidence>
<comment type="similarity">
    <text evidence="2">Belongs to the TonB family.</text>
</comment>
<evidence type="ECO:0000256" key="6">
    <source>
        <dbReference type="ARBA" id="ARBA00022692"/>
    </source>
</evidence>
<dbReference type="GO" id="GO:0015031">
    <property type="term" value="P:protein transport"/>
    <property type="evidence" value="ECO:0007669"/>
    <property type="project" value="UniProtKB-KW"/>
</dbReference>
<evidence type="ECO:0000259" key="11">
    <source>
        <dbReference type="PROSITE" id="PS52015"/>
    </source>
</evidence>
<dbReference type="Pfam" id="PF03544">
    <property type="entry name" value="TonB_C"/>
    <property type="match status" value="1"/>
</dbReference>
<keyword evidence="8" id="KW-1133">Transmembrane helix</keyword>